<proteinExistence type="predicted"/>
<name>G5JG82_9STAP</name>
<organism evidence="2 3">
    <name type="scientific">Staphylococcus simiae CCM 7213 = CCUG 51256</name>
    <dbReference type="NCBI Taxonomy" id="911238"/>
    <lineage>
        <taxon>Bacteria</taxon>
        <taxon>Bacillati</taxon>
        <taxon>Bacillota</taxon>
        <taxon>Bacilli</taxon>
        <taxon>Bacillales</taxon>
        <taxon>Staphylococcaceae</taxon>
        <taxon>Staphylococcus</taxon>
    </lineage>
</organism>
<dbReference type="PATRIC" id="fig|911238.3.peg.421"/>
<evidence type="ECO:0000313" key="2">
    <source>
        <dbReference type="EMBL" id="EHJ08795.1"/>
    </source>
</evidence>
<accession>G5JG82</accession>
<dbReference type="AlphaFoldDB" id="G5JG82"/>
<dbReference type="GO" id="GO:0000162">
    <property type="term" value="P:L-tryptophan biosynthetic process"/>
    <property type="evidence" value="ECO:0007669"/>
    <property type="project" value="TreeGrafter"/>
</dbReference>
<dbReference type="Pfam" id="PF00425">
    <property type="entry name" value="Chorismate_bind"/>
    <property type="match status" value="1"/>
</dbReference>
<keyword evidence="3" id="KW-1185">Reference proteome</keyword>
<dbReference type="Proteomes" id="UP000005413">
    <property type="component" value="Unassembled WGS sequence"/>
</dbReference>
<dbReference type="RefSeq" id="WP_002462137.1">
    <property type="nucleotide sequence ID" value="NZ_AEUN01000046.1"/>
</dbReference>
<feature type="domain" description="Chorismate-utilising enzyme C-terminal" evidence="1">
    <location>
        <begin position="116"/>
        <end position="376"/>
    </location>
</feature>
<evidence type="ECO:0000259" key="1">
    <source>
        <dbReference type="Pfam" id="PF00425"/>
    </source>
</evidence>
<reference evidence="2 3" key="1">
    <citation type="journal article" date="2012" name="BMC Genomics">
        <title>Comparative genomic analysis of the genus Staphylococcus including Staphylococcus aureus and its newly described sister species Staphylococcus simiae.</title>
        <authorList>
            <person name="Suzuki H."/>
            <person name="Lefebure T."/>
            <person name="Pavinski Bitar P."/>
            <person name="Stanhope M.J."/>
        </authorList>
    </citation>
    <scope>NUCLEOTIDE SEQUENCE [LARGE SCALE GENOMIC DNA]</scope>
    <source>
        <strain evidence="2 3">CCM 7213</strain>
    </source>
</reference>
<dbReference type="InterPro" id="IPR019999">
    <property type="entry name" value="Anth_synth_I-like"/>
</dbReference>
<dbReference type="EMBL" id="AEUN01000046">
    <property type="protein sequence ID" value="EHJ08795.1"/>
    <property type="molecule type" value="Genomic_DNA"/>
</dbReference>
<dbReference type="InterPro" id="IPR005801">
    <property type="entry name" value="ADC_synthase"/>
</dbReference>
<dbReference type="Gene3D" id="3.60.120.10">
    <property type="entry name" value="Anthranilate synthase"/>
    <property type="match status" value="1"/>
</dbReference>
<dbReference type="OrthoDB" id="9803598at2"/>
<dbReference type="GO" id="GO:0046820">
    <property type="term" value="F:4-amino-4-deoxychorismate synthase activity"/>
    <property type="evidence" value="ECO:0007669"/>
    <property type="project" value="TreeGrafter"/>
</dbReference>
<dbReference type="SUPFAM" id="SSF56322">
    <property type="entry name" value="ADC synthase"/>
    <property type="match status" value="1"/>
</dbReference>
<gene>
    <name evidence="2" type="ORF">SS7213T_02268</name>
</gene>
<dbReference type="PRINTS" id="PR00095">
    <property type="entry name" value="ANTSNTHASEI"/>
</dbReference>
<dbReference type="PANTHER" id="PTHR11236">
    <property type="entry name" value="AMINOBENZOATE/ANTHRANILATE SYNTHASE"/>
    <property type="match status" value="1"/>
</dbReference>
<dbReference type="PANTHER" id="PTHR11236:SF50">
    <property type="entry name" value="AMINODEOXYCHORISMATE SYNTHASE COMPONENT 1"/>
    <property type="match status" value="1"/>
</dbReference>
<evidence type="ECO:0000313" key="3">
    <source>
        <dbReference type="Proteomes" id="UP000005413"/>
    </source>
</evidence>
<dbReference type="InterPro" id="IPR015890">
    <property type="entry name" value="Chorismate_C"/>
</dbReference>
<sequence>MTIIFNYRYYINEDDYETYHLKCHKYADKCVAQSLASVAEVVKFAEQQQRLGRYVAIYLSYEAAQHFNVNMITYDLQKDDIYAVAYSFDKVEWQPSYINHTVRHKAKHQFTFETSQQTMMNNIKQIQQAIVEGNTYQVNYTTRLVDRIIYPISELYYNLTQESNGNYTVLMDTDEVKVASISPELFFQKGEFKSQSNMIVSKPMKGTMPRGKTTKEDKKNYEILANSTKDQAENVMIVDLLRNDISRIAKQGTIAVYKLFFIEQYKTVFQMTSMVCGQLSSNQQLHDILTALFPCGSITGAPKLNTMKYIQSLETSVRSIYCGTIGLLLPTRDARMIFNIPIRTIEYRNNQAIYGVGAGITINSVAEDEVQEFYDKTKLLEML</sequence>
<comment type="caution">
    <text evidence="2">The sequence shown here is derived from an EMBL/GenBank/DDBJ whole genome shotgun (WGS) entry which is preliminary data.</text>
</comment>
<protein>
    <submittedName>
        <fullName evidence="2">Para-aminobenzoate synthetase component I</fullName>
    </submittedName>
</protein>